<organism evidence="2 3">
    <name type="scientific">Putridiphycobacter roseus</name>
    <dbReference type="NCBI Taxonomy" id="2219161"/>
    <lineage>
        <taxon>Bacteria</taxon>
        <taxon>Pseudomonadati</taxon>
        <taxon>Bacteroidota</taxon>
        <taxon>Flavobacteriia</taxon>
        <taxon>Flavobacteriales</taxon>
        <taxon>Crocinitomicaceae</taxon>
        <taxon>Putridiphycobacter</taxon>
    </lineage>
</organism>
<evidence type="ECO:0000313" key="2">
    <source>
        <dbReference type="EMBL" id="PZE17181.1"/>
    </source>
</evidence>
<feature type="chain" id="PRO_5015983769" description="Secretion system C-terminal sorting domain-containing protein" evidence="1">
    <location>
        <begin position="19"/>
        <end position="292"/>
    </location>
</feature>
<sequence length="292" mass="32245">MKIFITLTLLVISNFGFSQVLTIDSLTHVKPICRTLSFQTGFGSLSVHMSGGSAPYMYLWEKLGTTQSNTSQTWSSLEPGEFKITVTDNVGSMVVDTIQLDSVNPVAAFNVVSTGLTLSGNNFTGVPPVYVEFYNQSYNFTSENQAGLDTIFFWKLSQTSQGFYNFSVFEVVDTIYDNIGSWEVSMWTKNVNDCRDTTSSLIILGTAGIDVINSEDFQLRPIGNSQIKIIASNNSQNEIIRIFNLSGVLVYNGLLKNSESIINLNLSKQLYVFEILNAKGTGSLSKGKFVLR</sequence>
<dbReference type="EMBL" id="QKSB01000004">
    <property type="protein sequence ID" value="PZE17181.1"/>
    <property type="molecule type" value="Genomic_DNA"/>
</dbReference>
<evidence type="ECO:0008006" key="4">
    <source>
        <dbReference type="Google" id="ProtNLM"/>
    </source>
</evidence>
<accession>A0A2W1N2H6</accession>
<dbReference type="Proteomes" id="UP000249248">
    <property type="component" value="Unassembled WGS sequence"/>
</dbReference>
<dbReference type="AlphaFoldDB" id="A0A2W1N2H6"/>
<comment type="caution">
    <text evidence="2">The sequence shown here is derived from an EMBL/GenBank/DDBJ whole genome shotgun (WGS) entry which is preliminary data.</text>
</comment>
<keyword evidence="1" id="KW-0732">Signal</keyword>
<name>A0A2W1N2H6_9FLAO</name>
<protein>
    <recommendedName>
        <fullName evidence="4">Secretion system C-terminal sorting domain-containing protein</fullName>
    </recommendedName>
</protein>
<reference evidence="2 3" key="1">
    <citation type="submission" date="2018-06" db="EMBL/GenBank/DDBJ databases">
        <title>The draft genome sequence of Crocinitomix sp. SM1701.</title>
        <authorList>
            <person name="Zhang X."/>
        </authorList>
    </citation>
    <scope>NUCLEOTIDE SEQUENCE [LARGE SCALE GENOMIC DNA]</scope>
    <source>
        <strain evidence="2 3">SM1701</strain>
    </source>
</reference>
<keyword evidence="3" id="KW-1185">Reference proteome</keyword>
<evidence type="ECO:0000313" key="3">
    <source>
        <dbReference type="Proteomes" id="UP000249248"/>
    </source>
</evidence>
<feature type="signal peptide" evidence="1">
    <location>
        <begin position="1"/>
        <end position="18"/>
    </location>
</feature>
<proteinExistence type="predicted"/>
<gene>
    <name evidence="2" type="ORF">DNU06_07870</name>
</gene>
<evidence type="ECO:0000256" key="1">
    <source>
        <dbReference type="SAM" id="SignalP"/>
    </source>
</evidence>